<dbReference type="AlphaFoldDB" id="A0A7M3MJM3"/>
<accession>A0A7M3MJM3</accession>
<name>A0A7M3MJM3_9BACT</name>
<keyword evidence="2" id="KW-1185">Reference proteome</keyword>
<dbReference type="Proteomes" id="UP000448292">
    <property type="component" value="Unassembled WGS sequence"/>
</dbReference>
<proteinExistence type="predicted"/>
<reference evidence="1 2" key="1">
    <citation type="submission" date="2018-06" db="EMBL/GenBank/DDBJ databases">
        <title>Complete genome of Desulfovibrio indonesiensis P37SLT.</title>
        <authorList>
            <person name="Crispim J.S."/>
            <person name="Vidigal P.M.P."/>
            <person name="Silva L.C.F."/>
            <person name="Laguardia C.N."/>
            <person name="Araujo L.C."/>
            <person name="Dias R.S."/>
            <person name="Sousa M.P."/>
            <person name="Paula S.O."/>
            <person name="Silva C."/>
        </authorList>
    </citation>
    <scope>NUCLEOTIDE SEQUENCE [LARGE SCALE GENOMIC DNA]</scope>
    <source>
        <strain evidence="1 2">P37SLT</strain>
    </source>
</reference>
<gene>
    <name evidence="1" type="ORF">DPQ33_00585</name>
</gene>
<protein>
    <submittedName>
        <fullName evidence="1">Uncharacterized protein</fullName>
    </submittedName>
</protein>
<evidence type="ECO:0000313" key="2">
    <source>
        <dbReference type="Proteomes" id="UP000448292"/>
    </source>
</evidence>
<dbReference type="OrthoDB" id="9833640at2"/>
<dbReference type="RefSeq" id="WP_144301232.1">
    <property type="nucleotide sequence ID" value="NZ_QMIE01000001.1"/>
</dbReference>
<organism evidence="1 2">
    <name type="scientific">Oceanidesulfovibrio indonesiensis</name>
    <dbReference type="NCBI Taxonomy" id="54767"/>
    <lineage>
        <taxon>Bacteria</taxon>
        <taxon>Pseudomonadati</taxon>
        <taxon>Thermodesulfobacteriota</taxon>
        <taxon>Desulfovibrionia</taxon>
        <taxon>Desulfovibrionales</taxon>
        <taxon>Desulfovibrionaceae</taxon>
        <taxon>Oceanidesulfovibrio</taxon>
    </lineage>
</organism>
<dbReference type="EMBL" id="QMIE01000001">
    <property type="protein sequence ID" value="TVM19768.1"/>
    <property type="molecule type" value="Genomic_DNA"/>
</dbReference>
<sequence>MANMISPQTTAPARALRWLACDAIAPRTLYSGHDRLERLAPGSALLYRGRLWCLVRTSRLRVPFWGVKQRSLDTFDGEPYALLLLDGPGRGWCLPRVEVEALLRRNAWPKSQTGEYKIKPANIPDAVRFESTPELLRRLDAFVALHLGQRRNVQ</sequence>
<comment type="caution">
    <text evidence="1">The sequence shown here is derived from an EMBL/GenBank/DDBJ whole genome shotgun (WGS) entry which is preliminary data.</text>
</comment>
<evidence type="ECO:0000313" key="1">
    <source>
        <dbReference type="EMBL" id="TVM19768.1"/>
    </source>
</evidence>